<dbReference type="WBParaSite" id="Hba_15124">
    <property type="protein sequence ID" value="Hba_15124"/>
    <property type="gene ID" value="Hba_15124"/>
</dbReference>
<dbReference type="AlphaFoldDB" id="A0A1I7XC80"/>
<protein>
    <submittedName>
        <fullName evidence="2">DUF2724 domain-containing protein</fullName>
    </submittedName>
</protein>
<sequence length="88" mass="10167">MFLNFLVSSGFKSPSKATHYEWLDTTRTTFRIGKVPKAPEAVQHLSAERFRSVQKYPTLLPKERWAKSTEAKPRLFRALRQSPGSSER</sequence>
<reference evidence="2" key="1">
    <citation type="submission" date="2016-11" db="UniProtKB">
        <authorList>
            <consortium name="WormBaseParasite"/>
        </authorList>
    </citation>
    <scope>IDENTIFICATION</scope>
</reference>
<evidence type="ECO:0000313" key="2">
    <source>
        <dbReference type="WBParaSite" id="Hba_15124"/>
    </source>
</evidence>
<evidence type="ECO:0000313" key="1">
    <source>
        <dbReference type="Proteomes" id="UP000095283"/>
    </source>
</evidence>
<organism evidence="1 2">
    <name type="scientific">Heterorhabditis bacteriophora</name>
    <name type="common">Entomopathogenic nematode worm</name>
    <dbReference type="NCBI Taxonomy" id="37862"/>
    <lineage>
        <taxon>Eukaryota</taxon>
        <taxon>Metazoa</taxon>
        <taxon>Ecdysozoa</taxon>
        <taxon>Nematoda</taxon>
        <taxon>Chromadorea</taxon>
        <taxon>Rhabditida</taxon>
        <taxon>Rhabditina</taxon>
        <taxon>Rhabditomorpha</taxon>
        <taxon>Strongyloidea</taxon>
        <taxon>Heterorhabditidae</taxon>
        <taxon>Heterorhabditis</taxon>
    </lineage>
</organism>
<keyword evidence="1" id="KW-1185">Reference proteome</keyword>
<name>A0A1I7XC80_HETBA</name>
<proteinExistence type="predicted"/>
<accession>A0A1I7XC80</accession>
<dbReference type="Proteomes" id="UP000095283">
    <property type="component" value="Unplaced"/>
</dbReference>